<accession>A0A4Y2CJY6</accession>
<dbReference type="EMBL" id="BGPR01000193">
    <property type="protein sequence ID" value="GBM03595.1"/>
    <property type="molecule type" value="Genomic_DNA"/>
</dbReference>
<dbReference type="Proteomes" id="UP000499080">
    <property type="component" value="Unassembled WGS sequence"/>
</dbReference>
<reference evidence="1 2" key="1">
    <citation type="journal article" date="2019" name="Sci. Rep.">
        <title>Orb-weaving spider Araneus ventricosus genome elucidates the spidroin gene catalogue.</title>
        <authorList>
            <person name="Kono N."/>
            <person name="Nakamura H."/>
            <person name="Ohtoshi R."/>
            <person name="Moran D.A.P."/>
            <person name="Shinohara A."/>
            <person name="Yoshida Y."/>
            <person name="Fujiwara M."/>
            <person name="Mori M."/>
            <person name="Tomita M."/>
            <person name="Arakawa K."/>
        </authorList>
    </citation>
    <scope>NUCLEOTIDE SEQUENCE [LARGE SCALE GENOMIC DNA]</scope>
</reference>
<protein>
    <submittedName>
        <fullName evidence="1">Uncharacterized protein</fullName>
    </submittedName>
</protein>
<evidence type="ECO:0000313" key="1">
    <source>
        <dbReference type="EMBL" id="GBM03595.1"/>
    </source>
</evidence>
<gene>
    <name evidence="1" type="ORF">AVEN_203169_1</name>
</gene>
<sequence length="98" mass="10597">MTAINFRELGHIADAWIMMHKSILAPGNATDCSSLCLEACFRTGFCPDDLATFLSLPISNPSDGVLASCSFSVGKVKLDWHLESCQRGWNRISACSSA</sequence>
<comment type="caution">
    <text evidence="1">The sequence shown here is derived from an EMBL/GenBank/DDBJ whole genome shotgun (WGS) entry which is preliminary data.</text>
</comment>
<name>A0A4Y2CJY6_ARAVE</name>
<keyword evidence="2" id="KW-1185">Reference proteome</keyword>
<dbReference type="AlphaFoldDB" id="A0A4Y2CJY6"/>
<organism evidence="1 2">
    <name type="scientific">Araneus ventricosus</name>
    <name type="common">Orbweaver spider</name>
    <name type="synonym">Epeira ventricosa</name>
    <dbReference type="NCBI Taxonomy" id="182803"/>
    <lineage>
        <taxon>Eukaryota</taxon>
        <taxon>Metazoa</taxon>
        <taxon>Ecdysozoa</taxon>
        <taxon>Arthropoda</taxon>
        <taxon>Chelicerata</taxon>
        <taxon>Arachnida</taxon>
        <taxon>Araneae</taxon>
        <taxon>Araneomorphae</taxon>
        <taxon>Entelegynae</taxon>
        <taxon>Araneoidea</taxon>
        <taxon>Araneidae</taxon>
        <taxon>Araneus</taxon>
    </lineage>
</organism>
<proteinExistence type="predicted"/>
<evidence type="ECO:0000313" key="2">
    <source>
        <dbReference type="Proteomes" id="UP000499080"/>
    </source>
</evidence>